<evidence type="ECO:0000259" key="2">
    <source>
        <dbReference type="PROSITE" id="PS51671"/>
    </source>
</evidence>
<sequence length="720" mass="80393">MKKYVGKVPFDAVSQEAKDKLMQAVEYLKPDEVALIEKACDFANDAHVGQTRQSGEAYITHPIAVATELAYWHMDAVSIAAGLMHDVLEDTGTTKLQLAAEFDDTIADIVDGLSKLEKLEYSSKEEHQAESFRKMILAMIQDIRVIIIKLSDRLHNMRTLGAVGPEKRRRIANETLEIYAQLANRIGLNEVYRELQDLAFKNLHPNRYKVLTRALEASRRNRRDVVGKVLTTFSKSLVSFNIEAQIKGREKNLFSIHQKMIDKNLHFAEVMDIYGFRVIVNNVPMCYAALGALHSIYKPKPGKIKDYIAIPKNNGYQSLHTTLVGPYGLPIEVQIRTREMDEISEGGVASHWMYKSAGASFDTASMRTHQWMQNILALQAESANAIEFLEHVKVDLFPDEVYLFTPKGKIIVLPRGATPVDFAYAVHTDIGNHCVAAKVNNNMVPLRTVLNTGDSIEIITSSKSNPNPAWLNFVVSGRARSGIRNWIKTMSRHDAVILGESLLNKALVSLLPKQLLLSDSLRETYLQHLASKNTTFEDILYEVGMGRLLPVVVAKDLAQLAGEHITQIQTISPVKIYGTQNGNIHLAKCCRPIPGDSIRAQLVENKGIVVHREQCQVILEADSDHQLPANWDLLETEQLYPVLLLVNARDKQGLLAALATAIAGQGANIQSVETPSTTIDGGIEGFIEFKFRLEVKTAQHLEQVSKAMEQIPQVRRVSRC</sequence>
<dbReference type="InterPro" id="IPR045865">
    <property type="entry name" value="ACT-like_dom_sf"/>
</dbReference>
<dbReference type="InterPro" id="IPR033655">
    <property type="entry name" value="TGS_RelA/SpoT"/>
</dbReference>
<dbReference type="CDD" id="cd01668">
    <property type="entry name" value="TGS_RSH"/>
    <property type="match status" value="1"/>
</dbReference>
<dbReference type="SMART" id="SM00954">
    <property type="entry name" value="RelA_SpoT"/>
    <property type="match status" value="1"/>
</dbReference>
<dbReference type="NCBIfam" id="TIGR00691">
    <property type="entry name" value="spoT_relA"/>
    <property type="match status" value="1"/>
</dbReference>
<dbReference type="SMART" id="SM00471">
    <property type="entry name" value="HDc"/>
    <property type="match status" value="1"/>
</dbReference>
<reference evidence="5" key="2">
    <citation type="journal article" date="2022" name="Res Sq">
        <title>Evolution of multicellular longitudinally dividing oral cavity symbionts (Neisseriaceae).</title>
        <authorList>
            <person name="Nyongesa S."/>
            <person name="Weber P."/>
            <person name="Bernet E."/>
            <person name="Pullido F."/>
            <person name="Nieckarz M."/>
            <person name="Delaby M."/>
            <person name="Nieves C."/>
            <person name="Viehboeck T."/>
            <person name="Krause N."/>
            <person name="Rivera-Millot A."/>
            <person name="Nakamura A."/>
            <person name="Vischer N."/>
            <person name="VanNieuwenhze M."/>
            <person name="Brun Y."/>
            <person name="Cava F."/>
            <person name="Bulgheresi S."/>
            <person name="Veyrier F."/>
        </authorList>
    </citation>
    <scope>NUCLEOTIDE SEQUENCE</scope>
    <source>
        <strain evidence="5">SAG 1488-6</strain>
    </source>
</reference>
<name>A0ABY4EC62_VITST</name>
<dbReference type="Pfam" id="PF13291">
    <property type="entry name" value="ACT_4"/>
    <property type="match status" value="1"/>
</dbReference>
<evidence type="ECO:0000313" key="5">
    <source>
        <dbReference type="EMBL" id="UOO93337.1"/>
    </source>
</evidence>
<dbReference type="InterPro" id="IPR045600">
    <property type="entry name" value="RelA/SpoT_AH_RIS"/>
</dbReference>
<feature type="domain" description="ACT" evidence="2">
    <location>
        <begin position="643"/>
        <end position="720"/>
    </location>
</feature>
<dbReference type="InterPro" id="IPR003607">
    <property type="entry name" value="HD/PDEase_dom"/>
</dbReference>
<evidence type="ECO:0000313" key="6">
    <source>
        <dbReference type="Proteomes" id="UP000832034"/>
    </source>
</evidence>
<dbReference type="InterPro" id="IPR004811">
    <property type="entry name" value="RelA/Spo_fam"/>
</dbReference>
<dbReference type="PROSITE" id="PS51880">
    <property type="entry name" value="TGS"/>
    <property type="match status" value="1"/>
</dbReference>
<proteinExistence type="inferred from homology"/>
<feature type="domain" description="TGS" evidence="4">
    <location>
        <begin position="399"/>
        <end position="460"/>
    </location>
</feature>
<dbReference type="RefSeq" id="WP_019957688.1">
    <property type="nucleotide sequence ID" value="NZ_CP091512.1"/>
</dbReference>
<dbReference type="InterPro" id="IPR004095">
    <property type="entry name" value="TGS"/>
</dbReference>
<dbReference type="Pfam" id="PF13328">
    <property type="entry name" value="HD_4"/>
    <property type="match status" value="1"/>
</dbReference>
<dbReference type="InterPro" id="IPR043519">
    <property type="entry name" value="NT_sf"/>
</dbReference>
<protein>
    <submittedName>
        <fullName evidence="5">Bifunctional (P)ppGpp synthetase/guanosine-3',5'-bis(Diphosphate) 3'-pyrophosphohydrolase</fullName>
    </submittedName>
</protein>
<dbReference type="InterPro" id="IPR012675">
    <property type="entry name" value="Beta-grasp_dom_sf"/>
</dbReference>
<dbReference type="PROSITE" id="PS51671">
    <property type="entry name" value="ACT"/>
    <property type="match status" value="1"/>
</dbReference>
<dbReference type="CDD" id="cd00077">
    <property type="entry name" value="HDc"/>
    <property type="match status" value="1"/>
</dbReference>
<accession>A0ABY4EC62</accession>
<feature type="domain" description="HD" evidence="3">
    <location>
        <begin position="58"/>
        <end position="157"/>
    </location>
</feature>
<dbReference type="Gene3D" id="3.30.70.260">
    <property type="match status" value="1"/>
</dbReference>
<comment type="similarity">
    <text evidence="1">Belongs to the relA/spoT family.</text>
</comment>
<dbReference type="InterPro" id="IPR002912">
    <property type="entry name" value="ACT_dom"/>
</dbReference>
<evidence type="ECO:0000256" key="1">
    <source>
        <dbReference type="RuleBase" id="RU003847"/>
    </source>
</evidence>
<dbReference type="Gene3D" id="3.10.20.30">
    <property type="match status" value="1"/>
</dbReference>
<dbReference type="CDD" id="cd05399">
    <property type="entry name" value="NT_Rel-Spo_like"/>
    <property type="match status" value="1"/>
</dbReference>
<dbReference type="SUPFAM" id="SSF81301">
    <property type="entry name" value="Nucleotidyltransferase"/>
    <property type="match status" value="1"/>
</dbReference>
<dbReference type="PANTHER" id="PTHR21262:SF36">
    <property type="entry name" value="BIFUNCTIONAL (P)PPGPP SYNTHASE_HYDROLASE SPOT"/>
    <property type="match status" value="1"/>
</dbReference>
<dbReference type="InterPro" id="IPR006674">
    <property type="entry name" value="HD_domain"/>
</dbReference>
<gene>
    <name evidence="5" type="ORF">LVJ81_04730</name>
</gene>
<dbReference type="SUPFAM" id="SSF55021">
    <property type="entry name" value="ACT-like"/>
    <property type="match status" value="1"/>
</dbReference>
<dbReference type="InterPro" id="IPR007685">
    <property type="entry name" value="RelA_SpoT"/>
</dbReference>
<evidence type="ECO:0000259" key="4">
    <source>
        <dbReference type="PROSITE" id="PS51880"/>
    </source>
</evidence>
<dbReference type="Pfam" id="PF02824">
    <property type="entry name" value="TGS"/>
    <property type="match status" value="1"/>
</dbReference>
<keyword evidence="6" id="KW-1185">Reference proteome</keyword>
<reference evidence="5" key="1">
    <citation type="submission" date="2021-12" db="EMBL/GenBank/DDBJ databases">
        <authorList>
            <person name="Veyrier F.J."/>
        </authorList>
    </citation>
    <scope>NUCLEOTIDE SEQUENCE</scope>
    <source>
        <strain evidence="5">SAG 1488-6</strain>
    </source>
</reference>
<evidence type="ECO:0000259" key="3">
    <source>
        <dbReference type="PROSITE" id="PS51831"/>
    </source>
</evidence>
<organism evidence="5 6">
    <name type="scientific">Vitreoscilla stercoraria</name>
    <dbReference type="NCBI Taxonomy" id="61"/>
    <lineage>
        <taxon>Bacteria</taxon>
        <taxon>Pseudomonadati</taxon>
        <taxon>Pseudomonadota</taxon>
        <taxon>Betaproteobacteria</taxon>
        <taxon>Neisseriales</taxon>
        <taxon>Neisseriaceae</taxon>
        <taxon>Vitreoscilla</taxon>
    </lineage>
</organism>
<dbReference type="EMBL" id="CP091512">
    <property type="protein sequence ID" value="UOO93337.1"/>
    <property type="molecule type" value="Genomic_DNA"/>
</dbReference>
<dbReference type="Gene3D" id="3.30.460.10">
    <property type="entry name" value="Beta Polymerase, domain 2"/>
    <property type="match status" value="1"/>
</dbReference>
<dbReference type="Pfam" id="PF19296">
    <property type="entry name" value="RelA_AH_RIS"/>
    <property type="match status" value="1"/>
</dbReference>
<comment type="function">
    <text evidence="1">In eubacteria ppGpp (guanosine 3'-diphosphate 5'-diphosphate) is a mediator of the stringent response that coordinates a variety of cellular activities in response to changes in nutritional abundance.</text>
</comment>
<dbReference type="PROSITE" id="PS51831">
    <property type="entry name" value="HD"/>
    <property type="match status" value="1"/>
</dbReference>
<dbReference type="Pfam" id="PF04607">
    <property type="entry name" value="RelA_SpoT"/>
    <property type="match status" value="1"/>
</dbReference>
<dbReference type="Gene3D" id="1.10.3210.10">
    <property type="entry name" value="Hypothetical protein af1432"/>
    <property type="match status" value="1"/>
</dbReference>
<dbReference type="SUPFAM" id="SSF109604">
    <property type="entry name" value="HD-domain/PDEase-like"/>
    <property type="match status" value="1"/>
</dbReference>
<dbReference type="InterPro" id="IPR012676">
    <property type="entry name" value="TGS-like"/>
</dbReference>
<dbReference type="PANTHER" id="PTHR21262">
    <property type="entry name" value="GUANOSINE-3',5'-BIS DIPHOSPHATE 3'-PYROPHOSPHOHYDROLASE"/>
    <property type="match status" value="1"/>
</dbReference>
<dbReference type="Proteomes" id="UP000832034">
    <property type="component" value="Chromosome"/>
</dbReference>
<dbReference type="SUPFAM" id="SSF81271">
    <property type="entry name" value="TGS-like"/>
    <property type="match status" value="1"/>
</dbReference>